<dbReference type="Gene3D" id="2.40.128.150">
    <property type="entry name" value="Cysteine proteinases"/>
    <property type="match status" value="1"/>
</dbReference>
<gene>
    <name evidence="2" type="ordered locus">Saro_1555</name>
</gene>
<dbReference type="Pfam" id="PF00797">
    <property type="entry name" value="Acetyltransf_2"/>
    <property type="match status" value="1"/>
</dbReference>
<dbReference type="eggNOG" id="COG2162">
    <property type="taxonomic scope" value="Bacteria"/>
</dbReference>
<evidence type="ECO:0000313" key="2">
    <source>
        <dbReference type="EMBL" id="ABD25995.1"/>
    </source>
</evidence>
<dbReference type="Gene3D" id="3.30.2140.10">
    <property type="entry name" value="Arylamine N-acetyltransferase"/>
    <property type="match status" value="1"/>
</dbReference>
<dbReference type="PANTHER" id="PTHR11786:SF0">
    <property type="entry name" value="ARYLAMINE N-ACETYLTRANSFERASE 4-RELATED"/>
    <property type="match status" value="1"/>
</dbReference>
<reference evidence="3" key="1">
    <citation type="submission" date="2006-01" db="EMBL/GenBank/DDBJ databases">
        <title>Complete sequence of Novosphingobium aromaticivorans DSM 12444.</title>
        <authorList>
            <consortium name="US DOE Joint Genome Institute"/>
            <person name="Copeland A."/>
            <person name="Lucas S."/>
            <person name="Lapidus A."/>
            <person name="Barry K."/>
            <person name="Detter J.C."/>
            <person name="Glavina T."/>
            <person name="Hammon N."/>
            <person name="Israni S."/>
            <person name="Pitluck S."/>
            <person name="Chain P."/>
            <person name="Malfatti S."/>
            <person name="Shin M."/>
            <person name="Vergez L."/>
            <person name="Schmutz J."/>
            <person name="Larimer F."/>
            <person name="Land M."/>
            <person name="Kyrpides N."/>
            <person name="Ivanova N."/>
            <person name="Fredrickson J."/>
            <person name="Balkwill D."/>
            <person name="Romine M.F."/>
            <person name="Richardson P."/>
        </authorList>
    </citation>
    <scope>NUCLEOTIDE SEQUENCE [LARGE SCALE GENOMIC DNA]</scope>
    <source>
        <strain evidence="3">ATCC 700278 / DSM 12444 / CCUG 56034 / CIP 105152 / NBRC 16084 / F199</strain>
    </source>
</reference>
<keyword evidence="3" id="KW-1185">Reference proteome</keyword>
<dbReference type="HOGENOM" id="CLU_049918_1_0_5"/>
<dbReference type="SUPFAM" id="SSF54001">
    <property type="entry name" value="Cysteine proteinases"/>
    <property type="match status" value="1"/>
</dbReference>
<dbReference type="InterPro" id="IPR038765">
    <property type="entry name" value="Papain-like_cys_pep_sf"/>
</dbReference>
<accession>Q2G828</accession>
<organism evidence="2 3">
    <name type="scientific">Novosphingobium aromaticivorans (strain ATCC 700278 / DSM 12444 / CCUG 56034 / CIP 105152 / NBRC 16084 / F199)</name>
    <dbReference type="NCBI Taxonomy" id="279238"/>
    <lineage>
        <taxon>Bacteria</taxon>
        <taxon>Pseudomonadati</taxon>
        <taxon>Pseudomonadota</taxon>
        <taxon>Alphaproteobacteria</taxon>
        <taxon>Sphingomonadales</taxon>
        <taxon>Sphingomonadaceae</taxon>
        <taxon>Novosphingobium</taxon>
    </lineage>
</organism>
<dbReference type="GO" id="GO:0016407">
    <property type="term" value="F:acetyltransferase activity"/>
    <property type="evidence" value="ECO:0007669"/>
    <property type="project" value="InterPro"/>
</dbReference>
<dbReference type="STRING" id="279238.Saro_1555"/>
<comment type="similarity">
    <text evidence="1">Belongs to the arylamine N-acetyltransferase family.</text>
</comment>
<protein>
    <submittedName>
        <fullName evidence="2">N-acetyltransferase</fullName>
    </submittedName>
</protein>
<sequence>MGHAGHPENGNNAMANPLIEDDEMTLNETQLAAYLAKIGIEGEVSLDLHGLARLHRAHLLGITWEAIDAFMDWPSSVAPSAAFAKIIEQGRGGWCYEMNGLFGAALSALGFRVTRLCGCVDRPVLGDAAIGNHLTLRVDLDRPYLAEVGVADALFEPVPIGVGPIRQRGFDFSIKAADDGWLRLHNHAHGTARTVDFKPDHSDEAALSAMQAWLMREPASPFTNALAVYRHTVDGYVALQNDRLRRVTALGVQQENIDGADHLAQVLEDVFSLSVPHPERIWEKVAAIRLVTA</sequence>
<dbReference type="AlphaFoldDB" id="Q2G828"/>
<dbReference type="Proteomes" id="UP000009134">
    <property type="component" value="Chromosome"/>
</dbReference>
<dbReference type="PANTHER" id="PTHR11786">
    <property type="entry name" value="N-HYDROXYARYLAMINE O-ACETYLTRANSFERASE"/>
    <property type="match status" value="1"/>
</dbReference>
<evidence type="ECO:0000313" key="3">
    <source>
        <dbReference type="Proteomes" id="UP000009134"/>
    </source>
</evidence>
<proteinExistence type="inferred from homology"/>
<name>Q2G828_NOVAD</name>
<dbReference type="EMBL" id="CP000248">
    <property type="protein sequence ID" value="ABD25995.1"/>
    <property type="molecule type" value="Genomic_DNA"/>
</dbReference>
<keyword evidence="2" id="KW-0808">Transferase</keyword>
<dbReference type="KEGG" id="nar:Saro_1555"/>
<dbReference type="InterPro" id="IPR001447">
    <property type="entry name" value="Arylamine_N-AcTrfase"/>
</dbReference>
<evidence type="ECO:0000256" key="1">
    <source>
        <dbReference type="ARBA" id="ARBA00006547"/>
    </source>
</evidence>